<sequence length="93" mass="9480">MSISADPLDTPSCRCRPGGSGDGGASRGNLASVFSPARLCVRNPSAVVSSVDSPSPLPGSYECESGGPKYENQRVMSPVEVLAIGKVNGVARD</sequence>
<keyword evidence="3" id="KW-1185">Reference proteome</keyword>
<feature type="region of interest" description="Disordered" evidence="1">
    <location>
        <begin position="1"/>
        <end position="28"/>
    </location>
</feature>
<evidence type="ECO:0000313" key="3">
    <source>
        <dbReference type="Proteomes" id="UP001605036"/>
    </source>
</evidence>
<comment type="caution">
    <text evidence="2">The sequence shown here is derived from an EMBL/GenBank/DDBJ whole genome shotgun (WGS) entry which is preliminary data.</text>
</comment>
<dbReference type="EMBL" id="JBHFFA010000002">
    <property type="protein sequence ID" value="KAL2642103.1"/>
    <property type="molecule type" value="Genomic_DNA"/>
</dbReference>
<dbReference type="Proteomes" id="UP001605036">
    <property type="component" value="Unassembled WGS sequence"/>
</dbReference>
<evidence type="ECO:0000313" key="2">
    <source>
        <dbReference type="EMBL" id="KAL2642103.1"/>
    </source>
</evidence>
<organism evidence="2 3">
    <name type="scientific">Riccia fluitans</name>
    <dbReference type="NCBI Taxonomy" id="41844"/>
    <lineage>
        <taxon>Eukaryota</taxon>
        <taxon>Viridiplantae</taxon>
        <taxon>Streptophyta</taxon>
        <taxon>Embryophyta</taxon>
        <taxon>Marchantiophyta</taxon>
        <taxon>Marchantiopsida</taxon>
        <taxon>Marchantiidae</taxon>
        <taxon>Marchantiales</taxon>
        <taxon>Ricciaceae</taxon>
        <taxon>Riccia</taxon>
    </lineage>
</organism>
<reference evidence="2 3" key="1">
    <citation type="submission" date="2024-09" db="EMBL/GenBank/DDBJ databases">
        <title>Chromosome-scale assembly of Riccia fluitans.</title>
        <authorList>
            <person name="Paukszto L."/>
            <person name="Sawicki J."/>
            <person name="Karawczyk K."/>
            <person name="Piernik-Szablinska J."/>
            <person name="Szczecinska M."/>
            <person name="Mazdziarz M."/>
        </authorList>
    </citation>
    <scope>NUCLEOTIDE SEQUENCE [LARGE SCALE GENOMIC DNA]</scope>
    <source>
        <strain evidence="2">Rf_01</strain>
        <tissue evidence="2">Aerial parts of the thallus</tissue>
    </source>
</reference>
<accession>A0ABD1Z2V1</accession>
<name>A0ABD1Z2V1_9MARC</name>
<evidence type="ECO:0000256" key="1">
    <source>
        <dbReference type="SAM" id="MobiDB-lite"/>
    </source>
</evidence>
<gene>
    <name evidence="2" type="ORF">R1flu_009690</name>
</gene>
<protein>
    <submittedName>
        <fullName evidence="2">Uncharacterized protein</fullName>
    </submittedName>
</protein>
<dbReference type="AlphaFoldDB" id="A0ABD1Z2V1"/>
<proteinExistence type="predicted"/>